<evidence type="ECO:0000256" key="2">
    <source>
        <dbReference type="ARBA" id="ARBA00008072"/>
    </source>
</evidence>
<dbReference type="Pfam" id="PF00107">
    <property type="entry name" value="ADH_zinc_N"/>
    <property type="match status" value="1"/>
</dbReference>
<dbReference type="EMBL" id="JAMYWD010000009">
    <property type="protein sequence ID" value="KAJ4961659.1"/>
    <property type="molecule type" value="Genomic_DNA"/>
</dbReference>
<dbReference type="InterPro" id="IPR011032">
    <property type="entry name" value="GroES-like_sf"/>
</dbReference>
<evidence type="ECO:0000256" key="5">
    <source>
        <dbReference type="ARBA" id="ARBA00023002"/>
    </source>
</evidence>
<dbReference type="Pfam" id="PF08240">
    <property type="entry name" value="ADH_N"/>
    <property type="match status" value="1"/>
</dbReference>
<evidence type="ECO:0000313" key="9">
    <source>
        <dbReference type="Proteomes" id="UP001141806"/>
    </source>
</evidence>
<dbReference type="Gene3D" id="3.40.50.720">
    <property type="entry name" value="NAD(P)-binding Rossmann-like Domain"/>
    <property type="match status" value="1"/>
</dbReference>
<name>A0A9Q0HDJ1_9MAGN</name>
<accession>A0A9Q0HDJ1</accession>
<dbReference type="GO" id="GO:0016616">
    <property type="term" value="F:oxidoreductase activity, acting on the CH-OH group of donors, NAD or NADP as acceptor"/>
    <property type="evidence" value="ECO:0007669"/>
    <property type="project" value="InterPro"/>
</dbReference>
<evidence type="ECO:0000256" key="3">
    <source>
        <dbReference type="ARBA" id="ARBA00022723"/>
    </source>
</evidence>
<proteinExistence type="inferred from homology"/>
<keyword evidence="4 6" id="KW-0862">Zinc</keyword>
<dbReference type="GO" id="GO:0008270">
    <property type="term" value="F:zinc ion binding"/>
    <property type="evidence" value="ECO:0007669"/>
    <property type="project" value="InterPro"/>
</dbReference>
<dbReference type="InterPro" id="IPR002328">
    <property type="entry name" value="ADH_Zn_CS"/>
</dbReference>
<evidence type="ECO:0000313" key="8">
    <source>
        <dbReference type="EMBL" id="KAJ4961659.1"/>
    </source>
</evidence>
<protein>
    <recommendedName>
        <fullName evidence="7">Enoyl reductase (ER) domain-containing protein</fullName>
    </recommendedName>
</protein>
<dbReference type="Gene3D" id="3.90.180.10">
    <property type="entry name" value="Medium-chain alcohol dehydrogenases, catalytic domain"/>
    <property type="match status" value="1"/>
</dbReference>
<reference evidence="8" key="1">
    <citation type="journal article" date="2023" name="Plant J.">
        <title>The genome of the king protea, Protea cynaroides.</title>
        <authorList>
            <person name="Chang J."/>
            <person name="Duong T.A."/>
            <person name="Schoeman C."/>
            <person name="Ma X."/>
            <person name="Roodt D."/>
            <person name="Barker N."/>
            <person name="Li Z."/>
            <person name="Van de Peer Y."/>
            <person name="Mizrachi E."/>
        </authorList>
    </citation>
    <scope>NUCLEOTIDE SEQUENCE</scope>
    <source>
        <tissue evidence="8">Young leaves</tissue>
    </source>
</reference>
<keyword evidence="5" id="KW-0560">Oxidoreductase</keyword>
<evidence type="ECO:0000256" key="1">
    <source>
        <dbReference type="ARBA" id="ARBA00001947"/>
    </source>
</evidence>
<dbReference type="InterPro" id="IPR013154">
    <property type="entry name" value="ADH-like_N"/>
</dbReference>
<dbReference type="SUPFAM" id="SSF50129">
    <property type="entry name" value="GroES-like"/>
    <property type="match status" value="1"/>
</dbReference>
<dbReference type="FunFam" id="3.90.180.10:FF:000004">
    <property type="entry name" value="probable cinnamyl alcohol dehydrogenase"/>
    <property type="match status" value="1"/>
</dbReference>
<dbReference type="CDD" id="cd05283">
    <property type="entry name" value="CAD1"/>
    <property type="match status" value="1"/>
</dbReference>
<dbReference type="FunFam" id="3.90.180.10:FF:000100">
    <property type="entry name" value="Putative cinnamyl alcohol dehydrogenase 6"/>
    <property type="match status" value="1"/>
</dbReference>
<comment type="cofactor">
    <cofactor evidence="1 6">
        <name>Zn(2+)</name>
        <dbReference type="ChEBI" id="CHEBI:29105"/>
    </cofactor>
</comment>
<feature type="domain" description="Enoyl reductase (ER)" evidence="7">
    <location>
        <begin position="19"/>
        <end position="351"/>
    </location>
</feature>
<dbReference type="SMART" id="SM00829">
    <property type="entry name" value="PKS_ER"/>
    <property type="match status" value="1"/>
</dbReference>
<organism evidence="8 9">
    <name type="scientific">Protea cynaroides</name>
    <dbReference type="NCBI Taxonomy" id="273540"/>
    <lineage>
        <taxon>Eukaryota</taxon>
        <taxon>Viridiplantae</taxon>
        <taxon>Streptophyta</taxon>
        <taxon>Embryophyta</taxon>
        <taxon>Tracheophyta</taxon>
        <taxon>Spermatophyta</taxon>
        <taxon>Magnoliopsida</taxon>
        <taxon>Proteales</taxon>
        <taxon>Proteaceae</taxon>
        <taxon>Protea</taxon>
    </lineage>
</organism>
<gene>
    <name evidence="8" type="ORF">NE237_021569</name>
</gene>
<comment type="similarity">
    <text evidence="2 6">Belongs to the zinc-containing alcohol dehydrogenase family.</text>
</comment>
<keyword evidence="9" id="KW-1185">Reference proteome</keyword>
<dbReference type="InterPro" id="IPR036291">
    <property type="entry name" value="NAD(P)-bd_dom_sf"/>
</dbReference>
<dbReference type="PROSITE" id="PS00059">
    <property type="entry name" value="ADH_ZINC"/>
    <property type="match status" value="1"/>
</dbReference>
<comment type="caution">
    <text evidence="8">The sequence shown here is derived from an EMBL/GenBank/DDBJ whole genome shotgun (WGS) entry which is preliminary data.</text>
</comment>
<dbReference type="InterPro" id="IPR047109">
    <property type="entry name" value="CAD-like"/>
</dbReference>
<dbReference type="InterPro" id="IPR020843">
    <property type="entry name" value="ER"/>
</dbReference>
<evidence type="ECO:0000259" key="7">
    <source>
        <dbReference type="SMART" id="SM00829"/>
    </source>
</evidence>
<keyword evidence="3 6" id="KW-0479">Metal-binding</keyword>
<sequence length="360" mass="39154">MSKSPEDEHPRKAFAWAARDITGILFPFKFSRRETGEEDVSIKVMYCGICHSDLHAIKNDWGNTNYPIVPGHEIVGVVTEVGSKVNKFKVGDKAGIGCMVGACHACDDCNKGLENYCQKLIYTYNSIYHDGTKTYGGYSDMMVADQRYVVLFPENLPLDAGAPLLCAGITVYSPMKYYGICEPGMHMGVVGLGGLGHVAVKFAKAFGMKVTVISTSAHKKKEAIERLGADSFMVSRDPEQLKTAMGTMDGILDTVSAVHSLLPLLGLLKNHGKLVMVGGPARPLELLVFPLLTGRKSVGGTLFGGMKETQEMVDFAAAHKITADIEVIPMEYVNTAMDRLARGDVKYRFVINVAETLTDS</sequence>
<dbReference type="Proteomes" id="UP001141806">
    <property type="component" value="Unassembled WGS sequence"/>
</dbReference>
<dbReference type="FunFam" id="3.40.50.720:FF:000022">
    <property type="entry name" value="Cinnamyl alcohol dehydrogenase"/>
    <property type="match status" value="1"/>
</dbReference>
<evidence type="ECO:0000256" key="6">
    <source>
        <dbReference type="RuleBase" id="RU361277"/>
    </source>
</evidence>
<dbReference type="AlphaFoldDB" id="A0A9Q0HDJ1"/>
<dbReference type="OrthoDB" id="1879366at2759"/>
<dbReference type="SUPFAM" id="SSF51735">
    <property type="entry name" value="NAD(P)-binding Rossmann-fold domains"/>
    <property type="match status" value="1"/>
</dbReference>
<dbReference type="PANTHER" id="PTHR42683">
    <property type="entry name" value="ALDEHYDE REDUCTASE"/>
    <property type="match status" value="1"/>
</dbReference>
<dbReference type="GO" id="GO:0009809">
    <property type="term" value="P:lignin biosynthetic process"/>
    <property type="evidence" value="ECO:0007669"/>
    <property type="project" value="UniProtKB-ARBA"/>
</dbReference>
<dbReference type="InterPro" id="IPR013149">
    <property type="entry name" value="ADH-like_C"/>
</dbReference>
<evidence type="ECO:0000256" key="4">
    <source>
        <dbReference type="ARBA" id="ARBA00022833"/>
    </source>
</evidence>